<dbReference type="PANTHER" id="PTHR12393:SF6">
    <property type="entry name" value="SPHINGOMYELIN PHOSPHODIESTERASE 2"/>
    <property type="match status" value="1"/>
</dbReference>
<feature type="region of interest" description="Disordered" evidence="1">
    <location>
        <begin position="598"/>
        <end position="617"/>
    </location>
</feature>
<keyword evidence="3" id="KW-1185">Reference proteome</keyword>
<evidence type="ECO:0000256" key="1">
    <source>
        <dbReference type="SAM" id="MobiDB-lite"/>
    </source>
</evidence>
<dbReference type="Gramene" id="PNW77736">
    <property type="protein sequence ID" value="PNW77736"/>
    <property type="gene ID" value="CHLRE_10g449400v5"/>
</dbReference>
<sequence length="848" mass="87973">MADASLAKGCWATLSRDTLARIIQLAAFNENDVACSLLPLDKATCALARSLGYSATVHAAKAVPRWAFAARWGAPGAMRDMTLEMRRKLLCATAASGDLENLELAASVVGCPLGPDVFTAARAAGHGEVLGWLRSAGLTDTDASLEAAGRAGHPNCSPSCIIAAAGAGHSVCGRLRSINSLEERMNIALAAAAAAAGGGHAAECDRLLQLHKEMRDGFLGLHPAVPAFEAENFPQLQAAGVRLLEAAVEGLGLGELAALYGRWIDRSRTAGRPNAVGGGDGSAAGAGAEAGAGAAAGGGDGGSSSGSGQGYQHSGWVLTWRPEEEEEDALFGEARTPQERSAAAAWRAGVHARLLAAAACSASPEWRAKYEWLKARGHVARRDCDKVRVAARAAACPSSVPGPGLEEEAVVRLGYLRGELGVAAVCSARVVAEALVSGNDRALEYVLRLAAEAADLDSIETALATEAATGSAAQAGDTDALGSGPHAADHSQSFKAADSHPCSDGGSSSNSNSNSSSSSSRPCPSPHELVAAVVAAPDAVPTAAARGHIRCLKALRAWGGRMSTAVLVAAARAGQMQVVAWLLDECCTGRAAPGGRGRVVGAEGSSGSGGGEPQGEGEVQQTAEVCTAAARSGSLELLALVRARGCPWGPEAVAAGAAAGCEAVLAYLVAQGCPAGDCHDAYAAAIAAEDLLTLRCLRRLGLPWSGDAATWRAHAIRCGVPLLRWLHEEAQVPVLDWMRSLGNRRDGRRTEQLSRRVTEWYAGEEAKAAEVRRQRLRQDEEEMQRLQGKKWWRRAAVPSESPKTPSGSGPQQRSLESTAQLARDTGNHHVLRWVSERIALANIWRIGR</sequence>
<dbReference type="GO" id="GO:0005783">
    <property type="term" value="C:endoplasmic reticulum"/>
    <property type="evidence" value="ECO:0000318"/>
    <property type="project" value="GO_Central"/>
</dbReference>
<dbReference type="AlphaFoldDB" id="A0A2K3DB22"/>
<proteinExistence type="predicted"/>
<dbReference type="OMA" id="LANIWRI"/>
<dbReference type="GO" id="GO:0071944">
    <property type="term" value="C:cell periphery"/>
    <property type="evidence" value="ECO:0000318"/>
    <property type="project" value="GO_Central"/>
</dbReference>
<gene>
    <name evidence="2" type="ORF">CHLRE_10g449400v5</name>
</gene>
<evidence type="ECO:0000313" key="3">
    <source>
        <dbReference type="Proteomes" id="UP000006906"/>
    </source>
</evidence>
<organism evidence="2 3">
    <name type="scientific">Chlamydomonas reinhardtii</name>
    <name type="common">Chlamydomonas smithii</name>
    <dbReference type="NCBI Taxonomy" id="3055"/>
    <lineage>
        <taxon>Eukaryota</taxon>
        <taxon>Viridiplantae</taxon>
        <taxon>Chlorophyta</taxon>
        <taxon>core chlorophytes</taxon>
        <taxon>Chlorophyceae</taxon>
        <taxon>CS clade</taxon>
        <taxon>Chlamydomonadales</taxon>
        <taxon>Chlamydomonadaceae</taxon>
        <taxon>Chlamydomonas</taxon>
    </lineage>
</organism>
<dbReference type="PANTHER" id="PTHR12393">
    <property type="entry name" value="SPHINGOMYELIN PHOSPHODIESTERASE RELATED"/>
    <property type="match status" value="1"/>
</dbReference>
<dbReference type="EMBL" id="CM008971">
    <property type="protein sequence ID" value="PNW77736.1"/>
    <property type="molecule type" value="Genomic_DNA"/>
</dbReference>
<feature type="compositionally biased region" description="Gly residues" evidence="1">
    <location>
        <begin position="276"/>
        <end position="309"/>
    </location>
</feature>
<dbReference type="OrthoDB" id="546152at2759"/>
<feature type="region of interest" description="Disordered" evidence="1">
    <location>
        <begin position="474"/>
        <end position="525"/>
    </location>
</feature>
<feature type="compositionally biased region" description="Polar residues" evidence="1">
    <location>
        <begin position="801"/>
        <end position="820"/>
    </location>
</feature>
<feature type="compositionally biased region" description="Gly residues" evidence="1">
    <location>
        <begin position="598"/>
        <end position="614"/>
    </location>
</feature>
<name>A0A2K3DB22_CHLRE</name>
<accession>A0A2K3DB22</accession>
<dbReference type="ExpressionAtlas" id="A0A2K3DB22">
    <property type="expression patterns" value="baseline"/>
</dbReference>
<dbReference type="GO" id="GO:0004620">
    <property type="term" value="F:phospholipase activity"/>
    <property type="evidence" value="ECO:0000318"/>
    <property type="project" value="GO_Central"/>
</dbReference>
<evidence type="ECO:0000313" key="2">
    <source>
        <dbReference type="EMBL" id="PNW77736.1"/>
    </source>
</evidence>
<dbReference type="GeneID" id="5724048"/>
<dbReference type="KEGG" id="cre:CHLRE_10g449400v5"/>
<dbReference type="GO" id="GO:0030149">
    <property type="term" value="P:sphingolipid catabolic process"/>
    <property type="evidence" value="ECO:0000318"/>
    <property type="project" value="GO_Central"/>
</dbReference>
<feature type="region of interest" description="Disordered" evidence="1">
    <location>
        <begin position="275"/>
        <end position="313"/>
    </location>
</feature>
<dbReference type="RefSeq" id="XP_042920338.1">
    <property type="nucleotide sequence ID" value="XM_043066941.1"/>
</dbReference>
<dbReference type="InParanoid" id="A0A2K3DB22"/>
<feature type="region of interest" description="Disordered" evidence="1">
    <location>
        <begin position="794"/>
        <end position="821"/>
    </location>
</feature>
<dbReference type="GO" id="GO:0046513">
    <property type="term" value="P:ceramide biosynthetic process"/>
    <property type="evidence" value="ECO:0000318"/>
    <property type="project" value="GO_Central"/>
</dbReference>
<dbReference type="GO" id="GO:0016020">
    <property type="term" value="C:membrane"/>
    <property type="evidence" value="ECO:0000318"/>
    <property type="project" value="GO_Central"/>
</dbReference>
<reference evidence="2 3" key="1">
    <citation type="journal article" date="2007" name="Science">
        <title>The Chlamydomonas genome reveals the evolution of key animal and plant functions.</title>
        <authorList>
            <person name="Merchant S.S."/>
            <person name="Prochnik S.E."/>
            <person name="Vallon O."/>
            <person name="Harris E.H."/>
            <person name="Karpowicz S.J."/>
            <person name="Witman G.B."/>
            <person name="Terry A."/>
            <person name="Salamov A."/>
            <person name="Fritz-Laylin L.K."/>
            <person name="Marechal-Drouard L."/>
            <person name="Marshall W.F."/>
            <person name="Qu L.H."/>
            <person name="Nelson D.R."/>
            <person name="Sanderfoot A.A."/>
            <person name="Spalding M.H."/>
            <person name="Kapitonov V.V."/>
            <person name="Ren Q."/>
            <person name="Ferris P."/>
            <person name="Lindquist E."/>
            <person name="Shapiro H."/>
            <person name="Lucas S.M."/>
            <person name="Grimwood J."/>
            <person name="Schmutz J."/>
            <person name="Cardol P."/>
            <person name="Cerutti H."/>
            <person name="Chanfreau G."/>
            <person name="Chen C.L."/>
            <person name="Cognat V."/>
            <person name="Croft M.T."/>
            <person name="Dent R."/>
            <person name="Dutcher S."/>
            <person name="Fernandez E."/>
            <person name="Fukuzawa H."/>
            <person name="Gonzalez-Ballester D."/>
            <person name="Gonzalez-Halphen D."/>
            <person name="Hallmann A."/>
            <person name="Hanikenne M."/>
            <person name="Hippler M."/>
            <person name="Inwood W."/>
            <person name="Jabbari K."/>
            <person name="Kalanon M."/>
            <person name="Kuras R."/>
            <person name="Lefebvre P.A."/>
            <person name="Lemaire S.D."/>
            <person name="Lobanov A.V."/>
            <person name="Lohr M."/>
            <person name="Manuell A."/>
            <person name="Meier I."/>
            <person name="Mets L."/>
            <person name="Mittag M."/>
            <person name="Mittelmeier T."/>
            <person name="Moroney J.V."/>
            <person name="Moseley J."/>
            <person name="Napoli C."/>
            <person name="Nedelcu A.M."/>
            <person name="Niyogi K."/>
            <person name="Novoselov S.V."/>
            <person name="Paulsen I.T."/>
            <person name="Pazour G."/>
            <person name="Purton S."/>
            <person name="Ral J.P."/>
            <person name="Riano-Pachon D.M."/>
            <person name="Riekhof W."/>
            <person name="Rymarquis L."/>
            <person name="Schroda M."/>
            <person name="Stern D."/>
            <person name="Umen J."/>
            <person name="Willows R."/>
            <person name="Wilson N."/>
            <person name="Zimmer S.L."/>
            <person name="Allmer J."/>
            <person name="Balk J."/>
            <person name="Bisova K."/>
            <person name="Chen C.J."/>
            <person name="Elias M."/>
            <person name="Gendler K."/>
            <person name="Hauser C."/>
            <person name="Lamb M.R."/>
            <person name="Ledford H."/>
            <person name="Long J.C."/>
            <person name="Minagawa J."/>
            <person name="Page M.D."/>
            <person name="Pan J."/>
            <person name="Pootakham W."/>
            <person name="Roje S."/>
            <person name="Rose A."/>
            <person name="Stahlberg E."/>
            <person name="Terauchi A.M."/>
            <person name="Yang P."/>
            <person name="Ball S."/>
            <person name="Bowler C."/>
            <person name="Dieckmann C.L."/>
            <person name="Gladyshev V.N."/>
            <person name="Green P."/>
            <person name="Jorgensen R."/>
            <person name="Mayfield S."/>
            <person name="Mueller-Roeber B."/>
            <person name="Rajamani S."/>
            <person name="Sayre R.T."/>
            <person name="Brokstein P."/>
            <person name="Dubchak I."/>
            <person name="Goodstein D."/>
            <person name="Hornick L."/>
            <person name="Huang Y.W."/>
            <person name="Jhaveri J."/>
            <person name="Luo Y."/>
            <person name="Martinez D."/>
            <person name="Ngau W.C."/>
            <person name="Otillar B."/>
            <person name="Poliakov A."/>
            <person name="Porter A."/>
            <person name="Szajkowski L."/>
            <person name="Werner G."/>
            <person name="Zhou K."/>
            <person name="Grigoriev I.V."/>
            <person name="Rokhsar D.S."/>
            <person name="Grossman A.R."/>
        </authorList>
    </citation>
    <scope>NUCLEOTIDE SEQUENCE [LARGE SCALE GENOMIC DNA]</scope>
    <source>
        <strain evidence="3">CC-503</strain>
    </source>
</reference>
<dbReference type="Proteomes" id="UP000006906">
    <property type="component" value="Chromosome 10"/>
</dbReference>
<protein>
    <submittedName>
        <fullName evidence="2">Uncharacterized protein</fullName>
    </submittedName>
</protein>
<feature type="compositionally biased region" description="Low complexity" evidence="1">
    <location>
        <begin position="507"/>
        <end position="520"/>
    </location>
</feature>